<evidence type="ECO:0000313" key="3">
    <source>
        <dbReference type="Proteomes" id="UP000244336"/>
    </source>
</evidence>
<sequence>MVISFSLIHPFRSKMNMRCKYGGLGCLAMTAIALLILVASPVQSGRPHLLDVGTARSHASSLITERSRNATTLDETKVKLVFCAQVGCVTHDCYCCLNQKPKPLCYDTKRECKAGCPHCVPVCPP</sequence>
<dbReference type="OrthoDB" id="691711at2759"/>
<protein>
    <recommendedName>
        <fullName evidence="1">4Fe-4S ferredoxin-type domain-containing protein</fullName>
    </recommendedName>
</protein>
<dbReference type="Proteomes" id="UP000244336">
    <property type="component" value="Chromosome 9"/>
</dbReference>
<organism evidence="2 3">
    <name type="scientific">Panicum hallii var. hallii</name>
    <dbReference type="NCBI Taxonomy" id="1504633"/>
    <lineage>
        <taxon>Eukaryota</taxon>
        <taxon>Viridiplantae</taxon>
        <taxon>Streptophyta</taxon>
        <taxon>Embryophyta</taxon>
        <taxon>Tracheophyta</taxon>
        <taxon>Spermatophyta</taxon>
        <taxon>Magnoliopsida</taxon>
        <taxon>Liliopsida</taxon>
        <taxon>Poales</taxon>
        <taxon>Poaceae</taxon>
        <taxon>PACMAD clade</taxon>
        <taxon>Panicoideae</taxon>
        <taxon>Panicodae</taxon>
        <taxon>Paniceae</taxon>
        <taxon>Panicinae</taxon>
        <taxon>Panicum</taxon>
        <taxon>Panicum sect. Panicum</taxon>
    </lineage>
</organism>
<dbReference type="PROSITE" id="PS51379">
    <property type="entry name" value="4FE4S_FER_2"/>
    <property type="match status" value="1"/>
</dbReference>
<evidence type="ECO:0000259" key="1">
    <source>
        <dbReference type="PROSITE" id="PS51379"/>
    </source>
</evidence>
<accession>A0A2T7CGP4</accession>
<reference evidence="2 3" key="1">
    <citation type="submission" date="2018-04" db="EMBL/GenBank/DDBJ databases">
        <title>WGS assembly of Panicum hallii var. hallii HAL2.</title>
        <authorList>
            <person name="Lovell J."/>
            <person name="Jenkins J."/>
            <person name="Lowry D."/>
            <person name="Mamidi S."/>
            <person name="Sreedasyam A."/>
            <person name="Weng X."/>
            <person name="Barry K."/>
            <person name="Bonette J."/>
            <person name="Campitelli B."/>
            <person name="Daum C."/>
            <person name="Gordon S."/>
            <person name="Gould B."/>
            <person name="Lipzen A."/>
            <person name="MacQueen A."/>
            <person name="Palacio-Mejia J."/>
            <person name="Plott C."/>
            <person name="Shakirov E."/>
            <person name="Shu S."/>
            <person name="Yoshinaga Y."/>
            <person name="Zane M."/>
            <person name="Rokhsar D."/>
            <person name="Grimwood J."/>
            <person name="Schmutz J."/>
            <person name="Juenger T."/>
        </authorList>
    </citation>
    <scope>NUCLEOTIDE SEQUENCE [LARGE SCALE GENOMIC DNA]</scope>
    <source>
        <strain evidence="3">cv. HAL2</strain>
    </source>
</reference>
<dbReference type="EMBL" id="CM009757">
    <property type="protein sequence ID" value="PUZ42519.1"/>
    <property type="molecule type" value="Genomic_DNA"/>
</dbReference>
<name>A0A2T7CGP4_9POAL</name>
<dbReference type="AlphaFoldDB" id="A0A2T7CGP4"/>
<keyword evidence="3" id="KW-1185">Reference proteome</keyword>
<dbReference type="InterPro" id="IPR017896">
    <property type="entry name" value="4Fe4S_Fe-S-bd"/>
</dbReference>
<proteinExistence type="predicted"/>
<evidence type="ECO:0000313" key="2">
    <source>
        <dbReference type="EMBL" id="PUZ42519.1"/>
    </source>
</evidence>
<gene>
    <name evidence="2" type="ORF">GQ55_9G588900</name>
</gene>
<feature type="domain" description="4Fe-4S ferredoxin-type" evidence="1">
    <location>
        <begin position="101"/>
        <end position="125"/>
    </location>
</feature>
<dbReference type="Gramene" id="PUZ42519">
    <property type="protein sequence ID" value="PUZ42519"/>
    <property type="gene ID" value="GQ55_9G588900"/>
</dbReference>